<keyword evidence="2" id="KW-1185">Reference proteome</keyword>
<gene>
    <name evidence="1" type="ORF">dnm_005910</name>
</gene>
<protein>
    <submittedName>
        <fullName evidence="1">Uncharacterized protein</fullName>
    </submittedName>
</protein>
<name>A0A975BFL2_9BACT</name>
<organism evidence="1 2">
    <name type="scientific">Desulfonema magnum</name>
    <dbReference type="NCBI Taxonomy" id="45655"/>
    <lineage>
        <taxon>Bacteria</taxon>
        <taxon>Pseudomonadati</taxon>
        <taxon>Thermodesulfobacteriota</taxon>
        <taxon>Desulfobacteria</taxon>
        <taxon>Desulfobacterales</taxon>
        <taxon>Desulfococcaceae</taxon>
        <taxon>Desulfonema</taxon>
    </lineage>
</organism>
<dbReference type="AlphaFoldDB" id="A0A975BFL2"/>
<evidence type="ECO:0000313" key="1">
    <source>
        <dbReference type="EMBL" id="QTA84592.1"/>
    </source>
</evidence>
<sequence>MKILMYYLTKDMAKAVDLKKPPYKNLKTYMEYKQLKKQR</sequence>
<evidence type="ECO:0000313" key="2">
    <source>
        <dbReference type="Proteomes" id="UP000663722"/>
    </source>
</evidence>
<accession>A0A975BFL2</accession>
<dbReference type="EMBL" id="CP061800">
    <property type="protein sequence ID" value="QTA84592.1"/>
    <property type="molecule type" value="Genomic_DNA"/>
</dbReference>
<dbReference type="Proteomes" id="UP000663722">
    <property type="component" value="Chromosome"/>
</dbReference>
<reference evidence="1" key="1">
    <citation type="journal article" date="2021" name="Microb. Physiol.">
        <title>Proteogenomic Insights into the Physiology of Marine, Sulfate-Reducing, Filamentous Desulfonema limicola and Desulfonema magnum.</title>
        <authorList>
            <person name="Schnaars V."/>
            <person name="Wohlbrand L."/>
            <person name="Scheve S."/>
            <person name="Hinrichs C."/>
            <person name="Reinhardt R."/>
            <person name="Rabus R."/>
        </authorList>
    </citation>
    <scope>NUCLEOTIDE SEQUENCE</scope>
    <source>
        <strain evidence="1">4be13</strain>
    </source>
</reference>
<dbReference type="KEGG" id="dmm:dnm_005910"/>
<proteinExistence type="predicted"/>